<gene>
    <name evidence="8" type="ORF">PPSIR1_32622</name>
</gene>
<dbReference type="RefSeq" id="WP_006972059.1">
    <property type="nucleotide sequence ID" value="NZ_ABCS01000026.1"/>
</dbReference>
<evidence type="ECO:0000256" key="4">
    <source>
        <dbReference type="ARBA" id="ARBA00022801"/>
    </source>
</evidence>
<keyword evidence="5 7" id="KW-0460">Magnesium</keyword>
<dbReference type="SUPFAM" id="SSF56655">
    <property type="entry name" value="Carbohydrate phosphatase"/>
    <property type="match status" value="1"/>
</dbReference>
<dbReference type="OrthoDB" id="5414450at2"/>
<comment type="caution">
    <text evidence="8">The sequence shown here is derived from an EMBL/GenBank/DDBJ whole genome shotgun (WGS) entry which is preliminary data.</text>
</comment>
<keyword evidence="3 7" id="KW-0479">Metal-binding</keyword>
<dbReference type="STRING" id="391625.PPSIR1_32622"/>
<evidence type="ECO:0000256" key="6">
    <source>
        <dbReference type="NCBIfam" id="TIGR02067"/>
    </source>
</evidence>
<evidence type="ECO:0000313" key="8">
    <source>
        <dbReference type="EMBL" id="EDM78841.1"/>
    </source>
</evidence>
<sequence>MAQTLDLDALVAFAHELADAARRETLPRFRSALAVDNKLAADFDPVTDADREAERAIRALIERRYPEHGILGEEHGERLPNAQLRWVLDPIDGTRSFICGAPTWTTLIALERGPEPILGVIDQPHVEERWIGAGERAWLHRRASVRAITTSGCERLADARVSTTDPRAVGYFDAAEEAAFARLARACKLARFSMDAYAYALLAMGQLDLVVESGLKHYDYAALAPVVRGAGGVITDWRGESFDADAGGHTVAAATPQLHAEALAMLGR</sequence>
<dbReference type="GO" id="GO:0004401">
    <property type="term" value="F:histidinol-phosphatase activity"/>
    <property type="evidence" value="ECO:0007669"/>
    <property type="project" value="UniProtKB-UniRule"/>
</dbReference>
<dbReference type="PANTHER" id="PTHR43200:SF6">
    <property type="entry name" value="3'(2'),5'-BISPHOSPHATE NUCLEOTIDASE"/>
    <property type="match status" value="1"/>
</dbReference>
<evidence type="ECO:0000256" key="1">
    <source>
        <dbReference type="ARBA" id="ARBA00001946"/>
    </source>
</evidence>
<accession>A6G5R0</accession>
<comment type="cofactor">
    <cofactor evidence="1 7">
        <name>Mg(2+)</name>
        <dbReference type="ChEBI" id="CHEBI:18420"/>
    </cofactor>
</comment>
<dbReference type="InterPro" id="IPR011809">
    <property type="entry name" value="His_9_proposed"/>
</dbReference>
<dbReference type="PANTHER" id="PTHR43200">
    <property type="entry name" value="PHOSPHATASE"/>
    <property type="match status" value="1"/>
</dbReference>
<feature type="binding site" evidence="7">
    <location>
        <position position="91"/>
    </location>
    <ligand>
        <name>Mg(2+)</name>
        <dbReference type="ChEBI" id="CHEBI:18420"/>
        <label>1</label>
        <note>catalytic</note>
    </ligand>
</feature>
<evidence type="ECO:0000256" key="5">
    <source>
        <dbReference type="ARBA" id="ARBA00022842"/>
    </source>
</evidence>
<comment type="similarity">
    <text evidence="2">Belongs to the inositol monophosphatase superfamily.</text>
</comment>
<dbReference type="EMBL" id="ABCS01000026">
    <property type="protein sequence ID" value="EDM78841.1"/>
    <property type="molecule type" value="Genomic_DNA"/>
</dbReference>
<dbReference type="Gene3D" id="3.30.540.10">
    <property type="entry name" value="Fructose-1,6-Bisphosphatase, subunit A, domain 1"/>
    <property type="match status" value="1"/>
</dbReference>
<dbReference type="NCBIfam" id="TIGR02067">
    <property type="entry name" value="his_9_HisN"/>
    <property type="match status" value="1"/>
</dbReference>
<dbReference type="InterPro" id="IPR000760">
    <property type="entry name" value="Inositol_monophosphatase-like"/>
</dbReference>
<dbReference type="GO" id="GO:0046872">
    <property type="term" value="F:metal ion binding"/>
    <property type="evidence" value="ECO:0007669"/>
    <property type="project" value="UniProtKB-KW"/>
</dbReference>
<proteinExistence type="inferred from homology"/>
<dbReference type="Pfam" id="PF00459">
    <property type="entry name" value="Inositol_P"/>
    <property type="match status" value="1"/>
</dbReference>
<feature type="binding site" evidence="7">
    <location>
        <position position="219"/>
    </location>
    <ligand>
        <name>Mg(2+)</name>
        <dbReference type="ChEBI" id="CHEBI:18420"/>
        <label>1</label>
        <note>catalytic</note>
    </ligand>
</feature>
<feature type="binding site" evidence="7">
    <location>
        <position position="92"/>
    </location>
    <ligand>
        <name>Mg(2+)</name>
        <dbReference type="ChEBI" id="CHEBI:18420"/>
        <label>1</label>
        <note>catalytic</note>
    </ligand>
</feature>
<organism evidence="8 9">
    <name type="scientific">Plesiocystis pacifica SIR-1</name>
    <dbReference type="NCBI Taxonomy" id="391625"/>
    <lineage>
        <taxon>Bacteria</taxon>
        <taxon>Pseudomonadati</taxon>
        <taxon>Myxococcota</taxon>
        <taxon>Polyangia</taxon>
        <taxon>Nannocystales</taxon>
        <taxon>Nannocystaceae</taxon>
        <taxon>Plesiocystis</taxon>
    </lineage>
</organism>
<dbReference type="Gene3D" id="3.40.190.80">
    <property type="match status" value="1"/>
</dbReference>
<dbReference type="CDD" id="cd01641">
    <property type="entry name" value="Bacterial_IMPase_like_1"/>
    <property type="match status" value="1"/>
</dbReference>
<dbReference type="GO" id="GO:0000105">
    <property type="term" value="P:L-histidine biosynthetic process"/>
    <property type="evidence" value="ECO:0007669"/>
    <property type="project" value="UniProtKB-UniRule"/>
</dbReference>
<evidence type="ECO:0000256" key="2">
    <source>
        <dbReference type="ARBA" id="ARBA00009759"/>
    </source>
</evidence>
<dbReference type="PRINTS" id="PR00377">
    <property type="entry name" value="IMPHPHTASES"/>
</dbReference>
<evidence type="ECO:0000256" key="7">
    <source>
        <dbReference type="PIRSR" id="PIRSR600760-2"/>
    </source>
</evidence>
<protein>
    <recommendedName>
        <fullName evidence="6">Histidinol-phosphatase</fullName>
        <ecNumber evidence="6">3.1.3.15</ecNumber>
    </recommendedName>
</protein>
<dbReference type="AlphaFoldDB" id="A6G5R0"/>
<evidence type="ECO:0000313" key="9">
    <source>
        <dbReference type="Proteomes" id="UP000005801"/>
    </source>
</evidence>
<reference evidence="8 9" key="1">
    <citation type="submission" date="2007-06" db="EMBL/GenBank/DDBJ databases">
        <authorList>
            <person name="Shimkets L."/>
            <person name="Ferriera S."/>
            <person name="Johnson J."/>
            <person name="Kravitz S."/>
            <person name="Beeson K."/>
            <person name="Sutton G."/>
            <person name="Rogers Y.-H."/>
            <person name="Friedman R."/>
            <person name="Frazier M."/>
            <person name="Venter J.C."/>
        </authorList>
    </citation>
    <scope>NUCLEOTIDE SEQUENCE [LARGE SCALE GENOMIC DNA]</scope>
    <source>
        <strain evidence="8 9">SIR-1</strain>
    </source>
</reference>
<feature type="binding site" evidence="7">
    <location>
        <position position="73"/>
    </location>
    <ligand>
        <name>Mg(2+)</name>
        <dbReference type="ChEBI" id="CHEBI:18420"/>
        <label>1</label>
        <note>catalytic</note>
    </ligand>
</feature>
<name>A6G5R0_9BACT</name>
<dbReference type="Proteomes" id="UP000005801">
    <property type="component" value="Unassembled WGS sequence"/>
</dbReference>
<feature type="binding site" evidence="7">
    <location>
        <position position="89"/>
    </location>
    <ligand>
        <name>Mg(2+)</name>
        <dbReference type="ChEBI" id="CHEBI:18420"/>
        <label>1</label>
        <note>catalytic</note>
    </ligand>
</feature>
<keyword evidence="9" id="KW-1185">Reference proteome</keyword>
<dbReference type="EC" id="3.1.3.15" evidence="6"/>
<dbReference type="InterPro" id="IPR051090">
    <property type="entry name" value="Inositol_monoP_superfamily"/>
</dbReference>
<keyword evidence="4" id="KW-0378">Hydrolase</keyword>
<evidence type="ECO:0000256" key="3">
    <source>
        <dbReference type="ARBA" id="ARBA00022723"/>
    </source>
</evidence>
<dbReference type="eggNOG" id="COG0483">
    <property type="taxonomic scope" value="Bacteria"/>
</dbReference>